<evidence type="ECO:0000313" key="6">
    <source>
        <dbReference type="EMBL" id="CAF4414918.1"/>
    </source>
</evidence>
<dbReference type="AlphaFoldDB" id="A0A8S2TCZ0"/>
<evidence type="ECO:0000313" key="1">
    <source>
        <dbReference type="EMBL" id="CAF4283945.1"/>
    </source>
</evidence>
<proteinExistence type="predicted"/>
<dbReference type="EMBL" id="CAJOBH010033372">
    <property type="protein sequence ID" value="CAF4289442.1"/>
    <property type="molecule type" value="Genomic_DNA"/>
</dbReference>
<dbReference type="EMBL" id="CAJOBI010055231">
    <property type="protein sequence ID" value="CAF4391061.1"/>
    <property type="molecule type" value="Genomic_DNA"/>
</dbReference>
<organism evidence="1 7">
    <name type="scientific">Rotaria magnacalcarata</name>
    <dbReference type="NCBI Taxonomy" id="392030"/>
    <lineage>
        <taxon>Eukaryota</taxon>
        <taxon>Metazoa</taxon>
        <taxon>Spiralia</taxon>
        <taxon>Gnathifera</taxon>
        <taxon>Rotifera</taxon>
        <taxon>Eurotatoria</taxon>
        <taxon>Bdelloidea</taxon>
        <taxon>Philodinida</taxon>
        <taxon>Philodinidae</taxon>
        <taxon>Rotaria</taxon>
    </lineage>
</organism>
<name>A0A8S2TCZ0_9BILA</name>
<dbReference type="EMBL" id="CAJOBJ010058970">
    <property type="protein sequence ID" value="CAF4409647.1"/>
    <property type="molecule type" value="Genomic_DNA"/>
</dbReference>
<evidence type="ECO:0000313" key="2">
    <source>
        <dbReference type="EMBL" id="CAF4289442.1"/>
    </source>
</evidence>
<gene>
    <name evidence="1" type="ORF">BYL167_LOCUS26811</name>
    <name evidence="2" type="ORF">BYL167_LOCUS27028</name>
    <name evidence="5" type="ORF">GIL414_LOCUS30555</name>
    <name evidence="6" type="ORF">GIL414_LOCUS30801</name>
    <name evidence="3" type="ORF">SMN809_LOCUS30010</name>
    <name evidence="4" type="ORF">SMN809_LOCUS30202</name>
</gene>
<reference evidence="1" key="1">
    <citation type="submission" date="2021-02" db="EMBL/GenBank/DDBJ databases">
        <authorList>
            <person name="Nowell W R."/>
        </authorList>
    </citation>
    <scope>NUCLEOTIDE SEQUENCE</scope>
</reference>
<evidence type="ECO:0000313" key="5">
    <source>
        <dbReference type="EMBL" id="CAF4409647.1"/>
    </source>
</evidence>
<dbReference type="Proteomes" id="UP000676336">
    <property type="component" value="Unassembled WGS sequence"/>
</dbReference>
<feature type="non-terminal residue" evidence="1">
    <location>
        <position position="1"/>
    </location>
</feature>
<dbReference type="EMBL" id="CAJOBI010056325">
    <property type="protein sequence ID" value="CAF4395515.1"/>
    <property type="molecule type" value="Genomic_DNA"/>
</dbReference>
<dbReference type="Proteomes" id="UP000681967">
    <property type="component" value="Unassembled WGS sequence"/>
</dbReference>
<evidence type="ECO:0000313" key="7">
    <source>
        <dbReference type="Proteomes" id="UP000681967"/>
    </source>
</evidence>
<evidence type="ECO:0000313" key="3">
    <source>
        <dbReference type="EMBL" id="CAF4391061.1"/>
    </source>
</evidence>
<sequence>KTVLTKIEQNKKKNASLTCVFGPTRGELERQDLRQNKFIVSVLRECDLIDRLIVVHRGVNSSILHFLYR</sequence>
<comment type="caution">
    <text evidence="1">The sequence shown here is derived from an EMBL/GenBank/DDBJ whole genome shotgun (WGS) entry which is preliminary data.</text>
</comment>
<protein>
    <submittedName>
        <fullName evidence="1">Uncharacterized protein</fullName>
    </submittedName>
</protein>
<dbReference type="EMBL" id="CAJOBJ010060319">
    <property type="protein sequence ID" value="CAF4414918.1"/>
    <property type="molecule type" value="Genomic_DNA"/>
</dbReference>
<dbReference type="EMBL" id="CAJOBH010032291">
    <property type="protein sequence ID" value="CAF4283945.1"/>
    <property type="molecule type" value="Genomic_DNA"/>
</dbReference>
<accession>A0A8S2TCZ0</accession>
<evidence type="ECO:0000313" key="4">
    <source>
        <dbReference type="EMBL" id="CAF4395515.1"/>
    </source>
</evidence>
<dbReference type="Proteomes" id="UP000681720">
    <property type="component" value="Unassembled WGS sequence"/>
</dbReference>